<evidence type="ECO:0000313" key="3">
    <source>
        <dbReference type="EMBL" id="MDI3417950.1"/>
    </source>
</evidence>
<dbReference type="Gene3D" id="3.40.50.200">
    <property type="entry name" value="Peptidase S8/S53 domain"/>
    <property type="match status" value="1"/>
</dbReference>
<protein>
    <submittedName>
        <fullName evidence="3">S8 family serine peptidase</fullName>
    </submittedName>
</protein>
<evidence type="ECO:0000313" key="4">
    <source>
        <dbReference type="Proteomes" id="UP001237105"/>
    </source>
</evidence>
<evidence type="ECO:0000259" key="2">
    <source>
        <dbReference type="Pfam" id="PF00082"/>
    </source>
</evidence>
<dbReference type="SUPFAM" id="SSF52743">
    <property type="entry name" value="Subtilisin-like"/>
    <property type="match status" value="1"/>
</dbReference>
<evidence type="ECO:0000256" key="1">
    <source>
        <dbReference type="SAM" id="MobiDB-lite"/>
    </source>
</evidence>
<feature type="region of interest" description="Disordered" evidence="1">
    <location>
        <begin position="73"/>
        <end position="101"/>
    </location>
</feature>
<proteinExistence type="predicted"/>
<feature type="domain" description="Peptidase S8/S53" evidence="2">
    <location>
        <begin position="7"/>
        <end position="77"/>
    </location>
</feature>
<reference evidence="3 4" key="1">
    <citation type="submission" date="2023-05" db="EMBL/GenBank/DDBJ databases">
        <title>Draft genome sequence of Streptomyces sp. B-S-A12 isolated from a cave soil in Thailand.</title>
        <authorList>
            <person name="Chamroensaksri N."/>
            <person name="Muangham S."/>
        </authorList>
    </citation>
    <scope>NUCLEOTIDE SEQUENCE [LARGE SCALE GENOMIC DNA]</scope>
    <source>
        <strain evidence="3 4">B-S-A12</strain>
    </source>
</reference>
<dbReference type="InterPro" id="IPR036852">
    <property type="entry name" value="Peptidase_S8/S53_dom_sf"/>
</dbReference>
<sequence length="101" mass="10578">MSTTEESSHGRHVDLSGPGDEMVNACAGNSGLCESHGTSGAAAIASASAALIWSKHPDWTNNQVLRVLVDTAGGRGQERQGANGLRRLRRGPPSCRAEEPR</sequence>
<keyword evidence="4" id="KW-1185">Reference proteome</keyword>
<dbReference type="Pfam" id="PF00082">
    <property type="entry name" value="Peptidase_S8"/>
    <property type="match status" value="1"/>
</dbReference>
<dbReference type="Proteomes" id="UP001237105">
    <property type="component" value="Unassembled WGS sequence"/>
</dbReference>
<name>A0ABT6SRF6_9ACTN</name>
<gene>
    <name evidence="3" type="ORF">QIT00_05135</name>
</gene>
<dbReference type="EMBL" id="JASCIS010000004">
    <property type="protein sequence ID" value="MDI3417950.1"/>
    <property type="molecule type" value="Genomic_DNA"/>
</dbReference>
<organism evidence="3 4">
    <name type="scientific">Streptomyces luteolus</name>
    <dbReference type="NCBI Taxonomy" id="3043615"/>
    <lineage>
        <taxon>Bacteria</taxon>
        <taxon>Bacillati</taxon>
        <taxon>Actinomycetota</taxon>
        <taxon>Actinomycetes</taxon>
        <taxon>Kitasatosporales</taxon>
        <taxon>Streptomycetaceae</taxon>
        <taxon>Streptomyces</taxon>
    </lineage>
</organism>
<accession>A0ABT6SRF6</accession>
<dbReference type="InterPro" id="IPR000209">
    <property type="entry name" value="Peptidase_S8/S53_dom"/>
</dbReference>
<comment type="caution">
    <text evidence="3">The sequence shown here is derived from an EMBL/GenBank/DDBJ whole genome shotgun (WGS) entry which is preliminary data.</text>
</comment>